<name>A0A9P9RBS6_FUSSL</name>
<keyword evidence="3" id="KW-1133">Transmembrane helix</keyword>
<dbReference type="Gene3D" id="3.40.50.720">
    <property type="entry name" value="NAD(P)-binding Rossmann-like Domain"/>
    <property type="match status" value="1"/>
</dbReference>
<dbReference type="GO" id="GO:0006351">
    <property type="term" value="P:DNA-templated transcription"/>
    <property type="evidence" value="ECO:0007669"/>
    <property type="project" value="InterPro"/>
</dbReference>
<comment type="caution">
    <text evidence="5">The sequence shown here is derived from an EMBL/GenBank/DDBJ whole genome shotgun (WGS) entry which is preliminary data.</text>
</comment>
<feature type="transmembrane region" description="Helical" evidence="3">
    <location>
        <begin position="759"/>
        <end position="779"/>
    </location>
</feature>
<dbReference type="CDD" id="cd05233">
    <property type="entry name" value="SDR_c"/>
    <property type="match status" value="1"/>
</dbReference>
<evidence type="ECO:0000256" key="3">
    <source>
        <dbReference type="SAM" id="Phobius"/>
    </source>
</evidence>
<keyword evidence="6" id="KW-1185">Reference proteome</keyword>
<dbReference type="OrthoDB" id="5818554at2759"/>
<dbReference type="SMART" id="SM00906">
    <property type="entry name" value="Fungal_trans"/>
    <property type="match status" value="1"/>
</dbReference>
<dbReference type="InterPro" id="IPR007219">
    <property type="entry name" value="XnlR_reg_dom"/>
</dbReference>
<dbReference type="GO" id="GO:0003677">
    <property type="term" value="F:DNA binding"/>
    <property type="evidence" value="ECO:0007669"/>
    <property type="project" value="InterPro"/>
</dbReference>
<dbReference type="InterPro" id="IPR036291">
    <property type="entry name" value="NAD(P)-bd_dom_sf"/>
</dbReference>
<dbReference type="PANTHER" id="PTHR31644">
    <property type="entry name" value="TRANSCRIPTIONAL ACTIVATOR ARO80-RELATED"/>
    <property type="match status" value="1"/>
</dbReference>
<sequence length="930" mass="102080">MTTLHLQPTDNRIQGRLALVTGASGGIGSASASALAAEGCDVALHYSSSKDKVETLAQELRRKYPSQLFVTVAADLKSRDSTRNLVYNVLKNEEVTSKHKAISILVANAGLGRRIRDVKDIQEDDWDEMMEVNTRSPFVIIKSCIPGMRAQSWGRVILIGSIASRGGGLNGCHYAASKGALWSWAKGCDLEALKAIDPGLAIAAGIPVHRLGTPGEVAGIVTMESRGVPGQPPCRRCIELNQECVLATSRRGGRRVRGLRTSQLPANDQHPADPGSSSRQGNTNRMGEQTPERGEREQPRSDDEENGEIDAWPPPQAPSEWHRQGPHAGEMQTESRQTTDGLERRITSSDLLNPSDALDLLAQVADDEPDGQRGSSSWPAESGVVAPAAEADTRQCYPPLSNSILALSDAAYLLQLYHERYHPFFPIAHAAIFDDTNILEWIEKEEHLLTAILTVASKDDQAWSRTYEACSRHMESLISKLIYSGSTTVGAVEALLILAEWAPQPPQHDHVIGCGKEDHGAWMLVGMAIRLGYLQRLEQTGLRQPQGTLSGHACRQRIAWAACYMSDRQVSIRLGKGFWSRGPSPSTHLRAADFPSLQAQVLGGDNLALFFQAHLELTQQFSNAHDILYSSTSHREQLYLGGEYVRYIDDFTAVLRTWKLSWGSLTFTPLVKTSLILSYDFLRLYINAFAFQANLNRAVRRAFREPTNSQSNGALFSDIAGEPDARFIYESIDAANSLLGMLNGFIDPEAGLRYMPLKYYLYAIYAAVFLFKAILAGAIKSADAGGVRRTVHGTILRLQKTSTNPHSLGHRYARSLRLLWRKSFGSKQKKATYTDNLTLRDPLALAQDSGTHSAPGGEGVAKPMFWDPLNGFSWKDLDSIGHFITNDASASVTDGVLTTPELVSEQGAAGTTDLAADFWDNVWDENDLIF</sequence>
<evidence type="ECO:0000313" key="5">
    <source>
        <dbReference type="EMBL" id="KAH7273217.1"/>
    </source>
</evidence>
<feature type="region of interest" description="Disordered" evidence="2">
    <location>
        <begin position="249"/>
        <end position="341"/>
    </location>
</feature>
<dbReference type="Pfam" id="PF00106">
    <property type="entry name" value="adh_short"/>
    <property type="match status" value="1"/>
</dbReference>
<protein>
    <recommendedName>
        <fullName evidence="4">Xylanolytic transcriptional activator regulatory domain-containing protein</fullName>
    </recommendedName>
</protein>
<organism evidence="5 6">
    <name type="scientific">Fusarium solani</name>
    <name type="common">Filamentous fungus</name>
    <dbReference type="NCBI Taxonomy" id="169388"/>
    <lineage>
        <taxon>Eukaryota</taxon>
        <taxon>Fungi</taxon>
        <taxon>Dikarya</taxon>
        <taxon>Ascomycota</taxon>
        <taxon>Pezizomycotina</taxon>
        <taxon>Sordariomycetes</taxon>
        <taxon>Hypocreomycetidae</taxon>
        <taxon>Hypocreales</taxon>
        <taxon>Nectriaceae</taxon>
        <taxon>Fusarium</taxon>
        <taxon>Fusarium solani species complex</taxon>
    </lineage>
</organism>
<dbReference type="SUPFAM" id="SSF51735">
    <property type="entry name" value="NAD(P)-binding Rossmann-fold domains"/>
    <property type="match status" value="1"/>
</dbReference>
<evidence type="ECO:0000256" key="2">
    <source>
        <dbReference type="SAM" id="MobiDB-lite"/>
    </source>
</evidence>
<feature type="domain" description="Xylanolytic transcriptional activator regulatory" evidence="4">
    <location>
        <begin position="521"/>
        <end position="596"/>
    </location>
</feature>
<evidence type="ECO:0000259" key="4">
    <source>
        <dbReference type="SMART" id="SM00906"/>
    </source>
</evidence>
<dbReference type="EMBL" id="JAGTJS010000003">
    <property type="protein sequence ID" value="KAH7273217.1"/>
    <property type="molecule type" value="Genomic_DNA"/>
</dbReference>
<evidence type="ECO:0000313" key="6">
    <source>
        <dbReference type="Proteomes" id="UP000736672"/>
    </source>
</evidence>
<dbReference type="Proteomes" id="UP000736672">
    <property type="component" value="Unassembled WGS sequence"/>
</dbReference>
<dbReference type="GO" id="GO:0008270">
    <property type="term" value="F:zinc ion binding"/>
    <property type="evidence" value="ECO:0007669"/>
    <property type="project" value="InterPro"/>
</dbReference>
<gene>
    <name evidence="5" type="ORF">B0J15DRAFT_533024</name>
</gene>
<feature type="compositionally biased region" description="Basic and acidic residues" evidence="2">
    <location>
        <begin position="290"/>
        <end position="301"/>
    </location>
</feature>
<dbReference type="GO" id="GO:0000981">
    <property type="term" value="F:DNA-binding transcription factor activity, RNA polymerase II-specific"/>
    <property type="evidence" value="ECO:0007669"/>
    <property type="project" value="TreeGrafter"/>
</dbReference>
<proteinExistence type="predicted"/>
<dbReference type="PANTHER" id="PTHR31644:SF1">
    <property type="entry name" value="ZN(II)2CYS6 TRANSCRIPTION FACTOR (EUROFUNG)"/>
    <property type="match status" value="1"/>
</dbReference>
<keyword evidence="3" id="KW-0812">Transmembrane</keyword>
<keyword evidence="3" id="KW-0472">Membrane</keyword>
<feature type="region of interest" description="Disordered" evidence="2">
    <location>
        <begin position="367"/>
        <end position="386"/>
    </location>
</feature>
<dbReference type="InterPro" id="IPR002347">
    <property type="entry name" value="SDR_fam"/>
</dbReference>
<dbReference type="AlphaFoldDB" id="A0A9P9RBS6"/>
<reference evidence="5" key="1">
    <citation type="journal article" date="2021" name="Nat. Commun.">
        <title>Genetic determinants of endophytism in the Arabidopsis root mycobiome.</title>
        <authorList>
            <person name="Mesny F."/>
            <person name="Miyauchi S."/>
            <person name="Thiergart T."/>
            <person name="Pickel B."/>
            <person name="Atanasova L."/>
            <person name="Karlsson M."/>
            <person name="Huettel B."/>
            <person name="Barry K.W."/>
            <person name="Haridas S."/>
            <person name="Chen C."/>
            <person name="Bauer D."/>
            <person name="Andreopoulos W."/>
            <person name="Pangilinan J."/>
            <person name="LaButti K."/>
            <person name="Riley R."/>
            <person name="Lipzen A."/>
            <person name="Clum A."/>
            <person name="Drula E."/>
            <person name="Henrissat B."/>
            <person name="Kohler A."/>
            <person name="Grigoriev I.V."/>
            <person name="Martin F.M."/>
            <person name="Hacquard S."/>
        </authorList>
    </citation>
    <scope>NUCLEOTIDE SEQUENCE</scope>
    <source>
        <strain evidence="5">FSSC 5 MPI-SDFR-AT-0091</strain>
    </source>
</reference>
<evidence type="ECO:0000256" key="1">
    <source>
        <dbReference type="ARBA" id="ARBA00023242"/>
    </source>
</evidence>
<dbReference type="PRINTS" id="PR00081">
    <property type="entry name" value="GDHRDH"/>
</dbReference>
<accession>A0A9P9RBS6</accession>
<feature type="compositionally biased region" description="Polar residues" evidence="2">
    <location>
        <begin position="275"/>
        <end position="287"/>
    </location>
</feature>
<dbReference type="GO" id="GO:0005634">
    <property type="term" value="C:nucleus"/>
    <property type="evidence" value="ECO:0007669"/>
    <property type="project" value="TreeGrafter"/>
</dbReference>
<dbReference type="CDD" id="cd12148">
    <property type="entry name" value="fungal_TF_MHR"/>
    <property type="match status" value="1"/>
</dbReference>
<keyword evidence="1" id="KW-0539">Nucleus</keyword>
<dbReference type="InterPro" id="IPR052780">
    <property type="entry name" value="AAA_Catabolism_Regulators"/>
</dbReference>